<dbReference type="RefSeq" id="XP_068137848.1">
    <property type="nucleotide sequence ID" value="XM_068281747.1"/>
</dbReference>
<reference evidence="1 2" key="1">
    <citation type="journal article" date="2016" name="PLoS ONE">
        <title>Sequence Assembly of Yarrowia lipolytica Strain W29/CLIB89 Shows Transposable Element Diversity.</title>
        <authorList>
            <person name="Magnan C."/>
            <person name="Yu J."/>
            <person name="Chang I."/>
            <person name="Jahn E."/>
            <person name="Kanomata Y."/>
            <person name="Wu J."/>
            <person name="Zeller M."/>
            <person name="Oakes M."/>
            <person name="Baldi P."/>
            <person name="Sandmeyer S."/>
        </authorList>
    </citation>
    <scope>NUCLEOTIDE SEQUENCE [LARGE SCALE GENOMIC DNA]</scope>
    <source>
        <strain evidence="2">CLIB89(W29)</strain>
    </source>
</reference>
<name>A0A1D8N4J7_YARLL</name>
<dbReference type="AlphaFoldDB" id="A0A1D8N4J7"/>
<proteinExistence type="predicted"/>
<dbReference type="Proteomes" id="UP000182444">
    <property type="component" value="Chromosome 1A"/>
</dbReference>
<protein>
    <submittedName>
        <fullName evidence="1">Uncharacterized protein</fullName>
    </submittedName>
</protein>
<evidence type="ECO:0000313" key="1">
    <source>
        <dbReference type="EMBL" id="AOW00550.1"/>
    </source>
</evidence>
<organism evidence="1 2">
    <name type="scientific">Yarrowia lipolytica</name>
    <name type="common">Candida lipolytica</name>
    <dbReference type="NCBI Taxonomy" id="4952"/>
    <lineage>
        <taxon>Eukaryota</taxon>
        <taxon>Fungi</taxon>
        <taxon>Dikarya</taxon>
        <taxon>Ascomycota</taxon>
        <taxon>Saccharomycotina</taxon>
        <taxon>Dipodascomycetes</taxon>
        <taxon>Dipodascales</taxon>
        <taxon>Dipodascales incertae sedis</taxon>
        <taxon>Yarrowia</taxon>
    </lineage>
</organism>
<evidence type="ECO:0000313" key="2">
    <source>
        <dbReference type="Proteomes" id="UP000182444"/>
    </source>
</evidence>
<dbReference type="GeneID" id="94582407"/>
<dbReference type="EMBL" id="CP017553">
    <property type="protein sequence ID" value="AOW00550.1"/>
    <property type="molecule type" value="Genomic_DNA"/>
</dbReference>
<dbReference type="VEuPathDB" id="FungiDB:YALI0_A12001g"/>
<dbReference type="VEuPathDB" id="FungiDB:YALI1_A12138g"/>
<accession>A0A1D8N4J7</accession>
<sequence>MLTSLGSLLTNVDSIKRSSWAFPASSSVLTPNNVTVYAVAHALIYNGNTVIFEFLTHANVEKSHIASGYLYRPAGAQEKRSLALLSQIFCCTKCFERSFGLRPARVSSPASVSSLTASPGPRSVFPALRPTQYGIYEIEDAIQKCHLQATSSVAPSRGHTRSFLGSDLSGGLLQFWHGKDLGEEGLRWLKIYMANFQGAGKANFVRFLFYPRPSSPRFS</sequence>
<dbReference type="SUPFAM" id="SSF56672">
    <property type="entry name" value="DNA/RNA polymerases"/>
    <property type="match status" value="1"/>
</dbReference>
<gene>
    <name evidence="1" type="ORF">YALI1_A12138g</name>
</gene>
<dbReference type="InterPro" id="IPR043502">
    <property type="entry name" value="DNA/RNA_pol_sf"/>
</dbReference>